<gene>
    <name evidence="1" type="ORF">BWD09_09855</name>
</gene>
<organism evidence="1 2">
    <name type="scientific">Neisseria dentiae</name>
    <dbReference type="NCBI Taxonomy" id="194197"/>
    <lineage>
        <taxon>Bacteria</taxon>
        <taxon>Pseudomonadati</taxon>
        <taxon>Pseudomonadota</taxon>
        <taxon>Betaproteobacteria</taxon>
        <taxon>Neisseriales</taxon>
        <taxon>Neisseriaceae</taxon>
        <taxon>Neisseria</taxon>
    </lineage>
</organism>
<dbReference type="STRING" id="194197.BWD09_09855"/>
<protein>
    <submittedName>
        <fullName evidence="1">Uncharacterized protein</fullName>
    </submittedName>
</protein>
<evidence type="ECO:0000313" key="2">
    <source>
        <dbReference type="Proteomes" id="UP000193118"/>
    </source>
</evidence>
<dbReference type="Proteomes" id="UP000193118">
    <property type="component" value="Unassembled WGS sequence"/>
</dbReference>
<keyword evidence="2" id="KW-1185">Reference proteome</keyword>
<proteinExistence type="predicted"/>
<dbReference type="AlphaFoldDB" id="A0A1X3D4T1"/>
<sequence length="81" mass="9249">MAPRPARNGRKQMIKFPTHKRLWWEFLSPQALCIEKKYLFFLGENGCTGNTITFTPEAGKDYEVAPISTGRNCGVSVYEIH</sequence>
<name>A0A1X3D4T1_9NEIS</name>
<comment type="caution">
    <text evidence="1">The sequence shown here is derived from an EMBL/GenBank/DDBJ whole genome shotgun (WGS) entry which is preliminary data.</text>
</comment>
<reference evidence="2" key="1">
    <citation type="submission" date="2017-01" db="EMBL/GenBank/DDBJ databases">
        <authorList>
            <person name="Wolfgang W.J."/>
            <person name="Cole J."/>
            <person name="Wroblewski D."/>
            <person name="Mcginnis J."/>
            <person name="Musser K.A."/>
        </authorList>
    </citation>
    <scope>NUCLEOTIDE SEQUENCE [LARGE SCALE GENOMIC DNA]</scope>
    <source>
        <strain evidence="2">DSM 19151</strain>
    </source>
</reference>
<dbReference type="EMBL" id="MTBO01000030">
    <property type="protein sequence ID" value="OSI14731.1"/>
    <property type="molecule type" value="Genomic_DNA"/>
</dbReference>
<evidence type="ECO:0000313" key="1">
    <source>
        <dbReference type="EMBL" id="OSI14731.1"/>
    </source>
</evidence>
<accession>A0A1X3D4T1</accession>